<dbReference type="AlphaFoldDB" id="A0A8K0JPV2"/>
<protein>
    <submittedName>
        <fullName evidence="1">Uncharacterized protein</fullName>
    </submittedName>
</protein>
<evidence type="ECO:0000313" key="2">
    <source>
        <dbReference type="Proteomes" id="UP000812966"/>
    </source>
</evidence>
<organism evidence="1 2">
    <name type="scientific">Filobasidium floriforme</name>
    <dbReference type="NCBI Taxonomy" id="5210"/>
    <lineage>
        <taxon>Eukaryota</taxon>
        <taxon>Fungi</taxon>
        <taxon>Dikarya</taxon>
        <taxon>Basidiomycota</taxon>
        <taxon>Agaricomycotina</taxon>
        <taxon>Tremellomycetes</taxon>
        <taxon>Filobasidiales</taxon>
        <taxon>Filobasidiaceae</taxon>
        <taxon>Filobasidium</taxon>
    </lineage>
</organism>
<sequence>MPTMSVAAALYNEPILRPNRRAYQPPFANALQSGTPLGSGLTQACTWILNEGLHVPYEELKTGIQTILKDGWSEDEWDWLNTINSEDGRACAMYRLLWDTGLFDSVVKMDEENEERRAALGHAYGAIVQALEGTSTLWVGVDDGYLRAILREIQPFDQLQADRAVADLKMLSGLALPLQATRRQELALQWKRRGWSQGVWMGERWSEGATLEALQIIAKFIRARFCAEDGKPAFAGYDIQGPLHYLRLILGGGRFSLEEWAPILRLFRNRNADVVQDTLYDIAECKDILVMRRRWADVLAAAGLFKEERETFFPPLAHWVKMGDQAAAQLMTDLESDVMLCIPRGLQVRMIGRHFGIDFTQEIDGAYWSEFLAPAWMDRKQRIAACKKVFSEWRRNWPHSMTEMQDYFVHFAMDDAAGSSDMSLPWSFRDLVERCLGSHPEQIDPTGNTAADLVDHFHLLTKSSTYNGTSYDRKRQ</sequence>
<gene>
    <name evidence="1" type="ORF">FFLO_01914</name>
</gene>
<name>A0A8K0JPV2_9TREE</name>
<keyword evidence="2" id="KW-1185">Reference proteome</keyword>
<evidence type="ECO:0000313" key="1">
    <source>
        <dbReference type="EMBL" id="KAG7562647.1"/>
    </source>
</evidence>
<proteinExistence type="predicted"/>
<reference evidence="1" key="1">
    <citation type="submission" date="2020-04" db="EMBL/GenBank/DDBJ databases">
        <title>Analysis of mating type loci in Filobasidium floriforme.</title>
        <authorList>
            <person name="Nowrousian M."/>
        </authorList>
    </citation>
    <scope>NUCLEOTIDE SEQUENCE</scope>
    <source>
        <strain evidence="1">CBS 6242</strain>
    </source>
</reference>
<dbReference type="EMBL" id="JABELV010000028">
    <property type="protein sequence ID" value="KAG7562647.1"/>
    <property type="molecule type" value="Genomic_DNA"/>
</dbReference>
<comment type="caution">
    <text evidence="1">The sequence shown here is derived from an EMBL/GenBank/DDBJ whole genome shotgun (WGS) entry which is preliminary data.</text>
</comment>
<accession>A0A8K0JPV2</accession>
<dbReference type="Proteomes" id="UP000812966">
    <property type="component" value="Unassembled WGS sequence"/>
</dbReference>